<dbReference type="InterPro" id="IPR017907">
    <property type="entry name" value="Znf_RING_CS"/>
</dbReference>
<dbReference type="STRING" id="37360.A0A0G4IJE7"/>
<dbReference type="GO" id="GO:0008270">
    <property type="term" value="F:zinc ion binding"/>
    <property type="evidence" value="ECO:0007669"/>
    <property type="project" value="UniProtKB-KW"/>
</dbReference>
<dbReference type="Gene3D" id="3.30.40.10">
    <property type="entry name" value="Zinc/RING finger domain, C3HC4 (zinc finger)"/>
    <property type="match status" value="1"/>
</dbReference>
<evidence type="ECO:0000259" key="5">
    <source>
        <dbReference type="PROSITE" id="PS50089"/>
    </source>
</evidence>
<evidence type="ECO:0000256" key="4">
    <source>
        <dbReference type="PROSITE-ProRule" id="PRU00175"/>
    </source>
</evidence>
<keyword evidence="3" id="KW-0862">Zinc</keyword>
<keyword evidence="7" id="KW-1185">Reference proteome</keyword>
<dbReference type="EMBL" id="CDSF01000013">
    <property type="protein sequence ID" value="CEO95200.1"/>
    <property type="molecule type" value="Genomic_DNA"/>
</dbReference>
<evidence type="ECO:0000313" key="6">
    <source>
        <dbReference type="EMBL" id="CEO95200.1"/>
    </source>
</evidence>
<dbReference type="InterPro" id="IPR027370">
    <property type="entry name" value="Znf-RING_euk"/>
</dbReference>
<reference evidence="6 7" key="1">
    <citation type="submission" date="2015-02" db="EMBL/GenBank/DDBJ databases">
        <authorList>
            <person name="Chooi Y.-H."/>
        </authorList>
    </citation>
    <scope>NUCLEOTIDE SEQUENCE [LARGE SCALE GENOMIC DNA]</scope>
    <source>
        <strain evidence="6">E3</strain>
    </source>
</reference>
<gene>
    <name evidence="6" type="ORF">PBRA_003966</name>
</gene>
<keyword evidence="2 4" id="KW-0863">Zinc-finger</keyword>
<accession>A0A0G4IJE7</accession>
<dbReference type="AlphaFoldDB" id="A0A0G4IJE7"/>
<evidence type="ECO:0000256" key="2">
    <source>
        <dbReference type="ARBA" id="ARBA00022771"/>
    </source>
</evidence>
<dbReference type="InterPro" id="IPR013083">
    <property type="entry name" value="Znf_RING/FYVE/PHD"/>
</dbReference>
<evidence type="ECO:0000313" key="7">
    <source>
        <dbReference type="Proteomes" id="UP000039324"/>
    </source>
</evidence>
<name>A0A0G4IJE7_PLABS</name>
<dbReference type="InterPro" id="IPR001841">
    <property type="entry name" value="Znf_RING"/>
</dbReference>
<evidence type="ECO:0000256" key="3">
    <source>
        <dbReference type="ARBA" id="ARBA00022833"/>
    </source>
</evidence>
<keyword evidence="1" id="KW-0479">Metal-binding</keyword>
<dbReference type="Proteomes" id="UP000039324">
    <property type="component" value="Unassembled WGS sequence"/>
</dbReference>
<dbReference type="PROSITE" id="PS00518">
    <property type="entry name" value="ZF_RING_1"/>
    <property type="match status" value="1"/>
</dbReference>
<dbReference type="PANTHER" id="PTHR10131">
    <property type="entry name" value="TNF RECEPTOR ASSOCIATED FACTOR"/>
    <property type="match status" value="1"/>
</dbReference>
<feature type="domain" description="RING-type" evidence="5">
    <location>
        <begin position="18"/>
        <end position="58"/>
    </location>
</feature>
<dbReference type="Pfam" id="PF13445">
    <property type="entry name" value="zf-RING_UBOX"/>
    <property type="match status" value="1"/>
</dbReference>
<proteinExistence type="predicted"/>
<sequence>MGFPLDSFTERVPPPLICRLCDCVFQDPVGLPCGHMFCRSCLNKSLLESTSPTCPVCNAFVDRSQCVKVNELVLDLLGDLKTACSKCLWRGTLHSYAEHVAKGCASERCAYHRFGCEIVGTRIDIDQHEQNHAADHLKLVMATVDAIQTQLKPDADFCTNGVRSSLTWTVGKFVELEPNVTHLGRAFTVGHMPFQPAIFKQTVGERSGMLRLMVRMLPGDHIEWLSHLPLAHFIRDYEIGQVPLGTLLDDGFLSPSGALRLRIQVDTGIDVFDMM</sequence>
<dbReference type="PANTHER" id="PTHR10131:SF94">
    <property type="entry name" value="TNF RECEPTOR-ASSOCIATED FACTOR 4"/>
    <property type="match status" value="1"/>
</dbReference>
<dbReference type="SUPFAM" id="SSF57850">
    <property type="entry name" value="RING/U-box"/>
    <property type="match status" value="1"/>
</dbReference>
<organism evidence="6 7">
    <name type="scientific">Plasmodiophora brassicae</name>
    <name type="common">Clubroot disease agent</name>
    <dbReference type="NCBI Taxonomy" id="37360"/>
    <lineage>
        <taxon>Eukaryota</taxon>
        <taxon>Sar</taxon>
        <taxon>Rhizaria</taxon>
        <taxon>Endomyxa</taxon>
        <taxon>Phytomyxea</taxon>
        <taxon>Plasmodiophorida</taxon>
        <taxon>Plasmodiophoridae</taxon>
        <taxon>Plasmodiophora</taxon>
    </lineage>
</organism>
<dbReference type="PROSITE" id="PS50089">
    <property type="entry name" value="ZF_RING_2"/>
    <property type="match status" value="1"/>
</dbReference>
<protein>
    <recommendedName>
        <fullName evidence="5">RING-type domain-containing protein</fullName>
    </recommendedName>
</protein>
<evidence type="ECO:0000256" key="1">
    <source>
        <dbReference type="ARBA" id="ARBA00022723"/>
    </source>
</evidence>
<dbReference type="OrthoDB" id="265776at2759"/>
<dbReference type="SMART" id="SM00184">
    <property type="entry name" value="RING"/>
    <property type="match status" value="1"/>
</dbReference>